<dbReference type="Proteomes" id="UP000499080">
    <property type="component" value="Unassembled WGS sequence"/>
</dbReference>
<evidence type="ECO:0000313" key="3">
    <source>
        <dbReference type="EMBL" id="GBN81866.1"/>
    </source>
</evidence>
<comment type="caution">
    <text evidence="3">The sequence shown here is derived from an EMBL/GenBank/DDBJ whole genome shotgun (WGS) entry which is preliminary data.</text>
</comment>
<organism evidence="3 4">
    <name type="scientific">Araneus ventricosus</name>
    <name type="common">Orbweaver spider</name>
    <name type="synonym">Epeira ventricosa</name>
    <dbReference type="NCBI Taxonomy" id="182803"/>
    <lineage>
        <taxon>Eukaryota</taxon>
        <taxon>Metazoa</taxon>
        <taxon>Ecdysozoa</taxon>
        <taxon>Arthropoda</taxon>
        <taxon>Chelicerata</taxon>
        <taxon>Arachnida</taxon>
        <taxon>Araneae</taxon>
        <taxon>Araneomorphae</taxon>
        <taxon>Entelegynae</taxon>
        <taxon>Araneoidea</taxon>
        <taxon>Araneidae</taxon>
        <taxon>Araneus</taxon>
    </lineage>
</organism>
<reference evidence="3 4" key="1">
    <citation type="journal article" date="2019" name="Sci. Rep.">
        <title>Orb-weaving spider Araneus ventricosus genome elucidates the spidroin gene catalogue.</title>
        <authorList>
            <person name="Kono N."/>
            <person name="Nakamura H."/>
            <person name="Ohtoshi R."/>
            <person name="Moran D.A.P."/>
            <person name="Shinohara A."/>
            <person name="Yoshida Y."/>
            <person name="Fujiwara M."/>
            <person name="Mori M."/>
            <person name="Tomita M."/>
            <person name="Arakawa K."/>
        </authorList>
    </citation>
    <scope>NUCLEOTIDE SEQUENCE [LARGE SCALE GENOMIC DNA]</scope>
</reference>
<dbReference type="InterPro" id="IPR007889">
    <property type="entry name" value="HTH_Psq"/>
</dbReference>
<protein>
    <recommendedName>
        <fullName evidence="2">HTH psq-type domain-containing protein</fullName>
    </recommendedName>
</protein>
<evidence type="ECO:0000313" key="4">
    <source>
        <dbReference type="Proteomes" id="UP000499080"/>
    </source>
</evidence>
<dbReference type="AlphaFoldDB" id="A0A4Y2S2M7"/>
<dbReference type="OrthoDB" id="5918257at2759"/>
<dbReference type="EMBL" id="BGPR01019424">
    <property type="protein sequence ID" value="GBN81866.1"/>
    <property type="molecule type" value="Genomic_DNA"/>
</dbReference>
<keyword evidence="4" id="KW-1185">Reference proteome</keyword>
<sequence length="161" mass="18176">MSPSSVTIPIAGSADIVSLSPPIPSCRKFHSIVPLCRKFHSSPRPSAFCLSTGYFLYVLEALTLLKYRKLIYPMEPTKRKLVFLTVEQKFQIVSRIEAGTTLTKLLKEFGVGLSTVGDMRSDSEKNKRFYAASNGKSTKLRKTMKCVNDEELDNVLYKWFV</sequence>
<name>A0A4Y2S2M7_ARAVE</name>
<proteinExistence type="predicted"/>
<evidence type="ECO:0000256" key="1">
    <source>
        <dbReference type="ARBA" id="ARBA00004123"/>
    </source>
</evidence>
<evidence type="ECO:0000259" key="2">
    <source>
        <dbReference type="Pfam" id="PF04218"/>
    </source>
</evidence>
<dbReference type="InterPro" id="IPR009057">
    <property type="entry name" value="Homeodomain-like_sf"/>
</dbReference>
<dbReference type="GO" id="GO:0003677">
    <property type="term" value="F:DNA binding"/>
    <property type="evidence" value="ECO:0007669"/>
    <property type="project" value="InterPro"/>
</dbReference>
<dbReference type="SUPFAM" id="SSF46689">
    <property type="entry name" value="Homeodomain-like"/>
    <property type="match status" value="1"/>
</dbReference>
<dbReference type="Pfam" id="PF04218">
    <property type="entry name" value="CENP-B_N"/>
    <property type="match status" value="1"/>
</dbReference>
<dbReference type="GO" id="GO:0005634">
    <property type="term" value="C:nucleus"/>
    <property type="evidence" value="ECO:0007669"/>
    <property type="project" value="UniProtKB-SubCell"/>
</dbReference>
<comment type="subcellular location">
    <subcellularLocation>
        <location evidence="1">Nucleus</location>
    </subcellularLocation>
</comment>
<gene>
    <name evidence="3" type="ORF">AVEN_231475_1</name>
</gene>
<feature type="domain" description="HTH psq-type" evidence="2">
    <location>
        <begin position="78"/>
        <end position="118"/>
    </location>
</feature>
<dbReference type="Gene3D" id="1.10.10.60">
    <property type="entry name" value="Homeodomain-like"/>
    <property type="match status" value="1"/>
</dbReference>
<accession>A0A4Y2S2M7</accession>